<sequence>MSRQGRSRQEYLDAGFTSTQITKAKAYRRTIESANARQSLEDKALEDAETRPFNRNDLRGLYFILLNLFPKAGKDAIADAIDPSWQLTPHSDELQDDSSFDEIVGHLSLLRFSYECWNKVFSVDRQTESQFWLFSEPFAHNTADEKNVWGEEDDMRSFETLSTFTDKPAENDNGPSTDRLGLFVTKTKGSVKDKNWHRTPFHGWVAWLSERGQGLSTRHFRSGIR</sequence>
<reference evidence="1 2" key="1">
    <citation type="submission" date="2015-10" db="EMBL/GenBank/DDBJ databases">
        <title>Full genome of DAOMC 229536 Phialocephala scopiformis, a fungal endophyte of spruce producing the potent anti-insectan compound rugulosin.</title>
        <authorList>
            <consortium name="DOE Joint Genome Institute"/>
            <person name="Walker A.K."/>
            <person name="Frasz S.L."/>
            <person name="Seifert K.A."/>
            <person name="Miller J.D."/>
            <person name="Mondo S.J."/>
            <person name="Labutti K."/>
            <person name="Lipzen A."/>
            <person name="Dockter R."/>
            <person name="Kennedy M."/>
            <person name="Grigoriev I.V."/>
            <person name="Spatafora J.W."/>
        </authorList>
    </citation>
    <scope>NUCLEOTIDE SEQUENCE [LARGE SCALE GENOMIC DNA]</scope>
    <source>
        <strain evidence="1 2">CBS 120377</strain>
    </source>
</reference>
<dbReference type="GeneID" id="28817045"/>
<accession>A0A132B289</accession>
<evidence type="ECO:0000313" key="2">
    <source>
        <dbReference type="Proteomes" id="UP000070700"/>
    </source>
</evidence>
<keyword evidence="2" id="KW-1185">Reference proteome</keyword>
<protein>
    <submittedName>
        <fullName evidence="1">Uncharacterized protein</fullName>
    </submittedName>
</protein>
<dbReference type="Proteomes" id="UP000070700">
    <property type="component" value="Unassembled WGS sequence"/>
</dbReference>
<gene>
    <name evidence="1" type="ORF">LY89DRAFT_410620</name>
</gene>
<organism evidence="1 2">
    <name type="scientific">Mollisia scopiformis</name>
    <name type="common">Conifer needle endophyte fungus</name>
    <name type="synonym">Phialocephala scopiformis</name>
    <dbReference type="NCBI Taxonomy" id="149040"/>
    <lineage>
        <taxon>Eukaryota</taxon>
        <taxon>Fungi</taxon>
        <taxon>Dikarya</taxon>
        <taxon>Ascomycota</taxon>
        <taxon>Pezizomycotina</taxon>
        <taxon>Leotiomycetes</taxon>
        <taxon>Helotiales</taxon>
        <taxon>Mollisiaceae</taxon>
        <taxon>Mollisia</taxon>
    </lineage>
</organism>
<name>A0A132B289_MOLSC</name>
<dbReference type="AlphaFoldDB" id="A0A132B289"/>
<dbReference type="EMBL" id="KQ947446">
    <property type="protein sequence ID" value="KUJ06515.1"/>
    <property type="molecule type" value="Genomic_DNA"/>
</dbReference>
<dbReference type="KEGG" id="psco:LY89DRAFT_410620"/>
<proteinExistence type="predicted"/>
<dbReference type="RefSeq" id="XP_018060870.1">
    <property type="nucleotide sequence ID" value="XM_018207319.1"/>
</dbReference>
<dbReference type="InParanoid" id="A0A132B289"/>
<evidence type="ECO:0000313" key="1">
    <source>
        <dbReference type="EMBL" id="KUJ06515.1"/>
    </source>
</evidence>